<evidence type="ECO:0008006" key="3">
    <source>
        <dbReference type="Google" id="ProtNLM"/>
    </source>
</evidence>
<sequence>MKLKTNFLKTKYMCQTLLKLKNTVLVFSLPLIFLGSCAVQTRNPEIEINWIDFNLDKNYPMHIHNESIDVVVKNPMLAVSAPAKNEILFTADLEIASKPKTKLWTSGIKMSGEFKILEQHDDQKSIDKQIEGKPHRFISFAQSDIRFVAQKIEIFPACDLNNICTDDFKHQLEDIGSERLKIMIVYLFNEHDLCHSGRVYSPATVIEKEGKLVIQLGLNPRFTNVKC</sequence>
<reference evidence="1 2" key="1">
    <citation type="submission" date="2020-08" db="EMBL/GenBank/DDBJ databases">
        <title>Novel species isolated from subtropical streams in China.</title>
        <authorList>
            <person name="Lu H."/>
        </authorList>
    </citation>
    <scope>NUCLEOTIDE SEQUENCE [LARGE SCALE GENOMIC DNA]</scope>
    <source>
        <strain evidence="1 2">CY18W</strain>
    </source>
</reference>
<keyword evidence="2" id="KW-1185">Reference proteome</keyword>
<protein>
    <recommendedName>
        <fullName evidence="3">Lipoprotein</fullName>
    </recommendedName>
</protein>
<organism evidence="1 2">
    <name type="scientific">Undibacterium hunanense</name>
    <dbReference type="NCBI Taxonomy" id="2762292"/>
    <lineage>
        <taxon>Bacteria</taxon>
        <taxon>Pseudomonadati</taxon>
        <taxon>Pseudomonadota</taxon>
        <taxon>Betaproteobacteria</taxon>
        <taxon>Burkholderiales</taxon>
        <taxon>Oxalobacteraceae</taxon>
        <taxon>Undibacterium</taxon>
    </lineage>
</organism>
<evidence type="ECO:0000313" key="2">
    <source>
        <dbReference type="Proteomes" id="UP000650424"/>
    </source>
</evidence>
<name>A0ABR6ZVH7_9BURK</name>
<dbReference type="RefSeq" id="WP_186948782.1">
    <property type="nucleotide sequence ID" value="NZ_JACOGF010000010.1"/>
</dbReference>
<gene>
    <name evidence="1" type="ORF">H8L32_18660</name>
</gene>
<evidence type="ECO:0000313" key="1">
    <source>
        <dbReference type="EMBL" id="MBC3919515.1"/>
    </source>
</evidence>
<proteinExistence type="predicted"/>
<dbReference type="Proteomes" id="UP000650424">
    <property type="component" value="Unassembled WGS sequence"/>
</dbReference>
<comment type="caution">
    <text evidence="1">The sequence shown here is derived from an EMBL/GenBank/DDBJ whole genome shotgun (WGS) entry which is preliminary data.</text>
</comment>
<dbReference type="EMBL" id="JACOGF010000010">
    <property type="protein sequence ID" value="MBC3919515.1"/>
    <property type="molecule type" value="Genomic_DNA"/>
</dbReference>
<accession>A0ABR6ZVH7</accession>